<dbReference type="Proteomes" id="UP000316727">
    <property type="component" value="Unassembled WGS sequence"/>
</dbReference>
<dbReference type="RefSeq" id="WP_140623226.1">
    <property type="nucleotide sequence ID" value="NZ_VFRQ01000012.1"/>
</dbReference>
<dbReference type="GO" id="GO:0005886">
    <property type="term" value="C:plasma membrane"/>
    <property type="evidence" value="ECO:0007669"/>
    <property type="project" value="UniProtKB-SubCell"/>
</dbReference>
<proteinExistence type="predicted"/>
<sequence>MRTHYKENKLALRCALGTWLMLVLCLWGLPVAFSGYLESDLDTVFWYAVSESGGVYGTAALAVTLCLAAAWQQARSRHRARAFAVGFGFLLLLLGSTAALNEYGVKPLLHQARPSHVFLLGEAQSPLLAEFYRKPVPERQAYLEHYLQENAGQYAGISPLVLAHWVAESGYSFPSGHSQNAFLLATMLAFWLCGQLPARRRGWCLLPLGWALLVCLSRVALGVHSELDVSLGAAAGLVLAYLLSLTGLLPRVFALTKPETN</sequence>
<evidence type="ECO:0000256" key="5">
    <source>
        <dbReference type="ARBA" id="ARBA00022989"/>
    </source>
</evidence>
<dbReference type="SUPFAM" id="SSF48317">
    <property type="entry name" value="Acid phosphatase/Vanadium-dependent haloperoxidase"/>
    <property type="match status" value="1"/>
</dbReference>
<dbReference type="AlphaFoldDB" id="A0A501VZK1"/>
<feature type="domain" description="Phosphatidic acid phosphatase type 2/haloperoxidase" evidence="8">
    <location>
        <begin position="87"/>
        <end position="244"/>
    </location>
</feature>
<reference evidence="9 10" key="1">
    <citation type="submission" date="2019-06" db="EMBL/GenBank/DDBJ databases">
        <title>A novel bacterium of genus Pontibacter, isolated from marine sediment.</title>
        <authorList>
            <person name="Huang H."/>
            <person name="Mo K."/>
            <person name="Hu Y."/>
        </authorList>
    </citation>
    <scope>NUCLEOTIDE SEQUENCE [LARGE SCALE GENOMIC DNA]</scope>
    <source>
        <strain evidence="9 10">HB172049</strain>
    </source>
</reference>
<dbReference type="EMBL" id="VFRQ01000012">
    <property type="protein sequence ID" value="TPE42468.1"/>
    <property type="molecule type" value="Genomic_DNA"/>
</dbReference>
<dbReference type="SMART" id="SM00014">
    <property type="entry name" value="acidPPc"/>
    <property type="match status" value="1"/>
</dbReference>
<accession>A0A501VZK1</accession>
<dbReference type="Pfam" id="PF01569">
    <property type="entry name" value="PAP2"/>
    <property type="match status" value="1"/>
</dbReference>
<evidence type="ECO:0000313" key="9">
    <source>
        <dbReference type="EMBL" id="TPE42468.1"/>
    </source>
</evidence>
<comment type="caution">
    <text evidence="9">The sequence shown here is derived from an EMBL/GenBank/DDBJ whole genome shotgun (WGS) entry which is preliminary data.</text>
</comment>
<gene>
    <name evidence="9" type="ORF">FJM65_17835</name>
</gene>
<evidence type="ECO:0000256" key="7">
    <source>
        <dbReference type="SAM" id="Phobius"/>
    </source>
</evidence>
<protein>
    <submittedName>
        <fullName evidence="9">Phosphatase PAP2 family protein</fullName>
    </submittedName>
</protein>
<feature type="transmembrane region" description="Helical" evidence="7">
    <location>
        <begin position="181"/>
        <end position="198"/>
    </location>
</feature>
<name>A0A501VZK1_9BACT</name>
<evidence type="ECO:0000256" key="4">
    <source>
        <dbReference type="ARBA" id="ARBA00022801"/>
    </source>
</evidence>
<keyword evidence="2" id="KW-1003">Cell membrane</keyword>
<dbReference type="OrthoDB" id="9773582at2"/>
<keyword evidence="10" id="KW-1185">Reference proteome</keyword>
<feature type="transmembrane region" description="Helical" evidence="7">
    <location>
        <begin position="53"/>
        <end position="71"/>
    </location>
</feature>
<keyword evidence="5 7" id="KW-1133">Transmembrane helix</keyword>
<keyword evidence="6 7" id="KW-0472">Membrane</keyword>
<feature type="transmembrane region" description="Helical" evidence="7">
    <location>
        <begin position="12"/>
        <end position="33"/>
    </location>
</feature>
<dbReference type="PANTHER" id="PTHR14969:SF62">
    <property type="entry name" value="DECAPRENYLPHOSPHORYL-5-PHOSPHORIBOSE PHOSPHATASE RV3807C-RELATED"/>
    <property type="match status" value="1"/>
</dbReference>
<evidence type="ECO:0000256" key="6">
    <source>
        <dbReference type="ARBA" id="ARBA00023136"/>
    </source>
</evidence>
<dbReference type="Gene3D" id="1.20.144.10">
    <property type="entry name" value="Phosphatidic acid phosphatase type 2/haloperoxidase"/>
    <property type="match status" value="1"/>
</dbReference>
<dbReference type="InterPro" id="IPR000326">
    <property type="entry name" value="PAP2/HPO"/>
</dbReference>
<evidence type="ECO:0000256" key="3">
    <source>
        <dbReference type="ARBA" id="ARBA00022692"/>
    </source>
</evidence>
<feature type="transmembrane region" description="Helical" evidence="7">
    <location>
        <begin position="83"/>
        <end position="100"/>
    </location>
</feature>
<feature type="transmembrane region" description="Helical" evidence="7">
    <location>
        <begin position="205"/>
        <end position="223"/>
    </location>
</feature>
<dbReference type="CDD" id="cd01610">
    <property type="entry name" value="PAP2_like"/>
    <property type="match status" value="1"/>
</dbReference>
<organism evidence="9 10">
    <name type="scientific">Pontibacter mangrovi</name>
    <dbReference type="NCBI Taxonomy" id="2589816"/>
    <lineage>
        <taxon>Bacteria</taxon>
        <taxon>Pseudomonadati</taxon>
        <taxon>Bacteroidota</taxon>
        <taxon>Cytophagia</taxon>
        <taxon>Cytophagales</taxon>
        <taxon>Hymenobacteraceae</taxon>
        <taxon>Pontibacter</taxon>
    </lineage>
</organism>
<keyword evidence="3 7" id="KW-0812">Transmembrane</keyword>
<feature type="transmembrane region" description="Helical" evidence="7">
    <location>
        <begin position="229"/>
        <end position="249"/>
    </location>
</feature>
<evidence type="ECO:0000256" key="2">
    <source>
        <dbReference type="ARBA" id="ARBA00022475"/>
    </source>
</evidence>
<evidence type="ECO:0000259" key="8">
    <source>
        <dbReference type="SMART" id="SM00014"/>
    </source>
</evidence>
<evidence type="ECO:0000256" key="1">
    <source>
        <dbReference type="ARBA" id="ARBA00004651"/>
    </source>
</evidence>
<dbReference type="GO" id="GO:0016787">
    <property type="term" value="F:hydrolase activity"/>
    <property type="evidence" value="ECO:0007669"/>
    <property type="project" value="UniProtKB-KW"/>
</dbReference>
<keyword evidence="4" id="KW-0378">Hydrolase</keyword>
<dbReference type="PANTHER" id="PTHR14969">
    <property type="entry name" value="SPHINGOSINE-1-PHOSPHATE PHOSPHOHYDROLASE"/>
    <property type="match status" value="1"/>
</dbReference>
<dbReference type="InterPro" id="IPR036938">
    <property type="entry name" value="PAP2/HPO_sf"/>
</dbReference>
<evidence type="ECO:0000313" key="10">
    <source>
        <dbReference type="Proteomes" id="UP000316727"/>
    </source>
</evidence>
<comment type="subcellular location">
    <subcellularLocation>
        <location evidence="1">Cell membrane</location>
        <topology evidence="1">Multi-pass membrane protein</topology>
    </subcellularLocation>
</comment>